<dbReference type="RefSeq" id="WP_159336265.1">
    <property type="nucleotide sequence ID" value="NZ_AP024329.1"/>
</dbReference>
<dbReference type="SUPFAM" id="SSF49401">
    <property type="entry name" value="Bacterial adhesins"/>
    <property type="match status" value="1"/>
</dbReference>
<dbReference type="InterPro" id="IPR000259">
    <property type="entry name" value="Adhesion_dom_fimbrial"/>
</dbReference>
<evidence type="ECO:0000256" key="1">
    <source>
        <dbReference type="SAM" id="SignalP"/>
    </source>
</evidence>
<sequence>MNNRLILLISTTLAALSFFSLNAQAGSLKCAAATNKAFPLVLFNGSNNIKLSSSLPIGKTVFNQSYTLDVWCSISDPLQQEAEMAFLIRRTSMQTLGNGLTLFTTVNGNRGSEYSVVSSGIMIDNHNAAASLPSRTWQHFSLNVTVDIVKTAKTPERPEQVTPIPSRIALFEVGSETGIKNAKFMMLDATTGLTFIAQSCQIQGLASFNVPLGQVRTRREQGLGSGIGSTNAGKPFSLHFLCDTDVSGNFTVLMQLDGTAPTGTVNPSLIALSDEANSATGVALQILHTDNGTPVNIGQRWQIARYPLADRTLTVSFLARYYQTAERITPGKANSTLTWTLNYL</sequence>
<name>A0ABM7N348_ERWRD</name>
<dbReference type="InterPro" id="IPR050263">
    <property type="entry name" value="Bact_Fimbrial_Adh_Pro"/>
</dbReference>
<evidence type="ECO:0000313" key="3">
    <source>
        <dbReference type="EMBL" id="BCQ35896.1"/>
    </source>
</evidence>
<reference evidence="3 4" key="1">
    <citation type="submission" date="2021-01" db="EMBL/GenBank/DDBJ databases">
        <title>Complete genome sequence of Erwinia rhapontici MAFF 311153.</title>
        <authorList>
            <person name="Morohoshi T."/>
            <person name="Someya N."/>
        </authorList>
    </citation>
    <scope>NUCLEOTIDE SEQUENCE [LARGE SCALE GENOMIC DNA]</scope>
    <source>
        <strain evidence="3 4">MAFF 311153</strain>
    </source>
</reference>
<evidence type="ECO:0000259" key="2">
    <source>
        <dbReference type="Pfam" id="PF00419"/>
    </source>
</evidence>
<gene>
    <name evidence="3" type="ORF">ERHA53_32390</name>
</gene>
<organism evidence="3 4">
    <name type="scientific">Erwinia rhapontici</name>
    <name type="common">Pectobacterium rhapontici</name>
    <dbReference type="NCBI Taxonomy" id="55212"/>
    <lineage>
        <taxon>Bacteria</taxon>
        <taxon>Pseudomonadati</taxon>
        <taxon>Pseudomonadota</taxon>
        <taxon>Gammaproteobacteria</taxon>
        <taxon>Enterobacterales</taxon>
        <taxon>Erwiniaceae</taxon>
        <taxon>Erwinia</taxon>
    </lineage>
</organism>
<dbReference type="InterPro" id="IPR036937">
    <property type="entry name" value="Adhesion_dom_fimbrial_sf"/>
</dbReference>
<evidence type="ECO:0000313" key="4">
    <source>
        <dbReference type="Proteomes" id="UP000677515"/>
    </source>
</evidence>
<dbReference type="InterPro" id="IPR008966">
    <property type="entry name" value="Adhesion_dom_sf"/>
</dbReference>
<feature type="signal peptide" evidence="1">
    <location>
        <begin position="1"/>
        <end position="25"/>
    </location>
</feature>
<dbReference type="PANTHER" id="PTHR33420:SF26">
    <property type="entry name" value="FIMBRIAL SUBUNIT"/>
    <property type="match status" value="1"/>
</dbReference>
<proteinExistence type="predicted"/>
<dbReference type="Pfam" id="PF00419">
    <property type="entry name" value="Fimbrial"/>
    <property type="match status" value="1"/>
</dbReference>
<dbReference type="Proteomes" id="UP000677515">
    <property type="component" value="Chromosome"/>
</dbReference>
<dbReference type="PANTHER" id="PTHR33420">
    <property type="entry name" value="FIMBRIAL SUBUNIT ELFA-RELATED"/>
    <property type="match status" value="1"/>
</dbReference>
<dbReference type="Gene3D" id="2.60.40.1090">
    <property type="entry name" value="Fimbrial-type adhesion domain"/>
    <property type="match status" value="1"/>
</dbReference>
<protein>
    <submittedName>
        <fullName evidence="3">Type-1 fimbrial protein subunit A</fullName>
    </submittedName>
</protein>
<feature type="domain" description="Fimbrial-type adhesion" evidence="2">
    <location>
        <begin position="196"/>
        <end position="343"/>
    </location>
</feature>
<feature type="chain" id="PRO_5045469152" evidence="1">
    <location>
        <begin position="26"/>
        <end position="344"/>
    </location>
</feature>
<keyword evidence="4" id="KW-1185">Reference proteome</keyword>
<keyword evidence="1" id="KW-0732">Signal</keyword>
<dbReference type="EMBL" id="AP024329">
    <property type="protein sequence ID" value="BCQ35896.1"/>
    <property type="molecule type" value="Genomic_DNA"/>
</dbReference>
<accession>A0ABM7N348</accession>